<dbReference type="EMBL" id="VSWC01000016">
    <property type="protein sequence ID" value="KAA1111926.1"/>
    <property type="molecule type" value="Genomic_DNA"/>
</dbReference>
<protein>
    <submittedName>
        <fullName evidence="3">Uncharacterized protein</fullName>
    </submittedName>
</protein>
<feature type="compositionally biased region" description="Polar residues" evidence="1">
    <location>
        <begin position="140"/>
        <end position="151"/>
    </location>
</feature>
<comment type="caution">
    <text evidence="3">The sequence shown here is derived from an EMBL/GenBank/DDBJ whole genome shotgun (WGS) entry which is preliminary data.</text>
</comment>
<keyword evidence="4" id="KW-1185">Reference proteome</keyword>
<sequence>MFWAAWVAGLLFLSGNISINSNAIQDYDFTREFDWNQPPQLDDILRPFETSPRSDSHIPEVTTTLASSSYHQTFKSPIRRNDQTSFLRSWEDRSQHHLYTNAEASDEFWPDMGNQNLIGPQEFLWNHCDGTSEQHHQSKHSQNVQPTVQLQ</sequence>
<dbReference type="Proteomes" id="UP000324748">
    <property type="component" value="Unassembled WGS sequence"/>
</dbReference>
<proteinExistence type="predicted"/>
<organism evidence="3 4">
    <name type="scientific">Puccinia graminis f. sp. tritici</name>
    <dbReference type="NCBI Taxonomy" id="56615"/>
    <lineage>
        <taxon>Eukaryota</taxon>
        <taxon>Fungi</taxon>
        <taxon>Dikarya</taxon>
        <taxon>Basidiomycota</taxon>
        <taxon>Pucciniomycotina</taxon>
        <taxon>Pucciniomycetes</taxon>
        <taxon>Pucciniales</taxon>
        <taxon>Pucciniaceae</taxon>
        <taxon>Puccinia</taxon>
    </lineage>
</organism>
<dbReference type="AlphaFoldDB" id="A0A5B0QFC5"/>
<accession>A0A5B0QFC5</accession>
<feature type="chain" id="PRO_5022888375" evidence="2">
    <location>
        <begin position="19"/>
        <end position="151"/>
    </location>
</feature>
<gene>
    <name evidence="3" type="ORF">PGT21_016267</name>
</gene>
<evidence type="ECO:0000256" key="2">
    <source>
        <dbReference type="SAM" id="SignalP"/>
    </source>
</evidence>
<name>A0A5B0QFC5_PUCGR</name>
<evidence type="ECO:0000313" key="4">
    <source>
        <dbReference type="Proteomes" id="UP000324748"/>
    </source>
</evidence>
<evidence type="ECO:0000256" key="1">
    <source>
        <dbReference type="SAM" id="MobiDB-lite"/>
    </source>
</evidence>
<feature type="signal peptide" evidence="2">
    <location>
        <begin position="1"/>
        <end position="18"/>
    </location>
</feature>
<reference evidence="3 4" key="1">
    <citation type="submission" date="2019-05" db="EMBL/GenBank/DDBJ databases">
        <title>Emergence of the Ug99 lineage of the wheat stem rust pathogen through somatic hybridization.</title>
        <authorList>
            <person name="Li F."/>
            <person name="Upadhyaya N.M."/>
            <person name="Sperschneider J."/>
            <person name="Matny O."/>
            <person name="Nguyen-Phuc H."/>
            <person name="Mago R."/>
            <person name="Raley C."/>
            <person name="Miller M.E."/>
            <person name="Silverstein K.A.T."/>
            <person name="Henningsen E."/>
            <person name="Hirsch C.D."/>
            <person name="Visser B."/>
            <person name="Pretorius Z.A."/>
            <person name="Steffenson B.J."/>
            <person name="Schwessinger B."/>
            <person name="Dodds P.N."/>
            <person name="Figueroa M."/>
        </authorList>
    </citation>
    <scope>NUCLEOTIDE SEQUENCE [LARGE SCALE GENOMIC DNA]</scope>
    <source>
        <strain evidence="3">21-0</strain>
    </source>
</reference>
<feature type="region of interest" description="Disordered" evidence="1">
    <location>
        <begin position="127"/>
        <end position="151"/>
    </location>
</feature>
<evidence type="ECO:0000313" key="3">
    <source>
        <dbReference type="EMBL" id="KAA1111926.1"/>
    </source>
</evidence>
<keyword evidence="2" id="KW-0732">Signal</keyword>
<dbReference type="OrthoDB" id="10271843at2759"/>